<evidence type="ECO:0000313" key="2">
    <source>
        <dbReference type="Proteomes" id="UP000288102"/>
    </source>
</evidence>
<dbReference type="RefSeq" id="WP_127339522.1">
    <property type="nucleotide sequence ID" value="NZ_QWDM01000011.1"/>
</dbReference>
<name>A0A434A4D8_9FLAO</name>
<comment type="caution">
    <text evidence="1">The sequence shown here is derived from an EMBL/GenBank/DDBJ whole genome shotgun (WGS) entry which is preliminary data.</text>
</comment>
<dbReference type="AlphaFoldDB" id="A0A434A4D8"/>
<gene>
    <name evidence="1" type="ORF">D0817_16950</name>
</gene>
<organism evidence="1 2">
    <name type="scientific">Flavobacterium cupreum</name>
    <dbReference type="NCBI Taxonomy" id="2133766"/>
    <lineage>
        <taxon>Bacteria</taxon>
        <taxon>Pseudomonadati</taxon>
        <taxon>Bacteroidota</taxon>
        <taxon>Flavobacteriia</taxon>
        <taxon>Flavobacteriales</taxon>
        <taxon>Flavobacteriaceae</taxon>
        <taxon>Flavobacterium</taxon>
    </lineage>
</organism>
<dbReference type="OrthoDB" id="2860352at2"/>
<evidence type="ECO:0000313" key="1">
    <source>
        <dbReference type="EMBL" id="RUT69197.1"/>
    </source>
</evidence>
<keyword evidence="2" id="KW-1185">Reference proteome</keyword>
<protein>
    <submittedName>
        <fullName evidence="1">Uncharacterized protein</fullName>
    </submittedName>
</protein>
<proteinExistence type="predicted"/>
<dbReference type="Proteomes" id="UP000288102">
    <property type="component" value="Unassembled WGS sequence"/>
</dbReference>
<sequence>MKPNYYKYWETCVEFIEKGEIENAENFALNIASTLTVPKDLINKIITVNLKSYEKKIEEKMPDCIQRAKIENSDALCLYYSLDNGWDSIMYICKNYSKGTGDWISNDYTSIIDIGKARGFSGIFKKKAESAFFTDKISSGICILLMLRTTIAFYNVAKKFKDCGLKLCITATESDFVRVI</sequence>
<accession>A0A434A4D8</accession>
<dbReference type="EMBL" id="QWDM01000011">
    <property type="protein sequence ID" value="RUT69197.1"/>
    <property type="molecule type" value="Genomic_DNA"/>
</dbReference>
<reference evidence="2" key="1">
    <citation type="journal article" date="2019" name="Syst. Appl. Microbiol.">
        <title>Flavobacterium circumlabens sp. nov. and Flavobacterium cupreum sp. nov., two psychrotrophic species isolated from Antarctic environmental samples.</title>
        <authorList>
            <person name="Kralova S."/>
            <person name="Busse H.-J."/>
            <person name="Svec P."/>
            <person name="Maslanova I."/>
            <person name="Stankova E."/>
            <person name="Bartak M."/>
            <person name="Sedlacek I."/>
        </authorList>
    </citation>
    <scope>NUCLEOTIDE SEQUENCE [LARGE SCALE GENOMIC DNA]</scope>
    <source>
        <strain evidence="2">CCM 8825</strain>
    </source>
</reference>